<protein>
    <submittedName>
        <fullName evidence="4">Glycosyltransferase involved in cell wall biosynthesis</fullName>
    </submittedName>
</protein>
<comment type="caution">
    <text evidence="4">The sequence shown here is derived from an EMBL/GenBank/DDBJ whole genome shotgun (WGS) entry which is preliminary data.</text>
</comment>
<dbReference type="GO" id="GO:0016757">
    <property type="term" value="F:glycosyltransferase activity"/>
    <property type="evidence" value="ECO:0007669"/>
    <property type="project" value="InterPro"/>
</dbReference>
<dbReference type="Pfam" id="PF00534">
    <property type="entry name" value="Glycos_transf_1"/>
    <property type="match status" value="1"/>
</dbReference>
<dbReference type="CDD" id="cd03809">
    <property type="entry name" value="GT4_MtfB-like"/>
    <property type="match status" value="1"/>
</dbReference>
<proteinExistence type="predicted"/>
<dbReference type="SUPFAM" id="SSF53756">
    <property type="entry name" value="UDP-Glycosyltransferase/glycogen phosphorylase"/>
    <property type="match status" value="1"/>
</dbReference>
<feature type="domain" description="Glycosyltransferase subfamily 4-like N-terminal" evidence="3">
    <location>
        <begin position="71"/>
        <end position="164"/>
    </location>
</feature>
<dbReference type="InterPro" id="IPR001296">
    <property type="entry name" value="Glyco_trans_1"/>
</dbReference>
<organism evidence="4 5">
    <name type="scientific">Natronoflexus pectinivorans</name>
    <dbReference type="NCBI Taxonomy" id="682526"/>
    <lineage>
        <taxon>Bacteria</taxon>
        <taxon>Pseudomonadati</taxon>
        <taxon>Bacteroidota</taxon>
        <taxon>Bacteroidia</taxon>
        <taxon>Marinilabiliales</taxon>
        <taxon>Marinilabiliaceae</taxon>
        <taxon>Natronoflexus</taxon>
    </lineage>
</organism>
<reference evidence="4 5" key="1">
    <citation type="submission" date="2019-03" db="EMBL/GenBank/DDBJ databases">
        <title>Genomic Encyclopedia of Type Strains, Phase IV (KMG-IV): sequencing the most valuable type-strain genomes for metagenomic binning, comparative biology and taxonomic classification.</title>
        <authorList>
            <person name="Goeker M."/>
        </authorList>
    </citation>
    <scope>NUCLEOTIDE SEQUENCE [LARGE SCALE GENOMIC DNA]</scope>
    <source>
        <strain evidence="4 5">DSM 24179</strain>
    </source>
</reference>
<evidence type="ECO:0000313" key="4">
    <source>
        <dbReference type="EMBL" id="TCO07883.1"/>
    </source>
</evidence>
<dbReference type="PANTHER" id="PTHR46401">
    <property type="entry name" value="GLYCOSYLTRANSFERASE WBBK-RELATED"/>
    <property type="match status" value="1"/>
</dbReference>
<evidence type="ECO:0000313" key="5">
    <source>
        <dbReference type="Proteomes" id="UP000295221"/>
    </source>
</evidence>
<accession>A0A4R2GHY6</accession>
<dbReference type="InterPro" id="IPR028098">
    <property type="entry name" value="Glyco_trans_4-like_N"/>
</dbReference>
<keyword evidence="1 4" id="KW-0808">Transferase</keyword>
<gene>
    <name evidence="4" type="ORF">EV194_10623</name>
</gene>
<dbReference type="Proteomes" id="UP000295221">
    <property type="component" value="Unassembled WGS sequence"/>
</dbReference>
<dbReference type="Pfam" id="PF13439">
    <property type="entry name" value="Glyco_transf_4"/>
    <property type="match status" value="1"/>
</dbReference>
<dbReference type="AlphaFoldDB" id="A0A4R2GHY6"/>
<dbReference type="OrthoDB" id="9801609at2"/>
<evidence type="ECO:0000259" key="3">
    <source>
        <dbReference type="Pfam" id="PF13439"/>
    </source>
</evidence>
<dbReference type="PANTHER" id="PTHR46401:SF2">
    <property type="entry name" value="GLYCOSYLTRANSFERASE WBBK-RELATED"/>
    <property type="match status" value="1"/>
</dbReference>
<evidence type="ECO:0000256" key="1">
    <source>
        <dbReference type="ARBA" id="ARBA00022679"/>
    </source>
</evidence>
<dbReference type="GO" id="GO:0009103">
    <property type="term" value="P:lipopolysaccharide biosynthetic process"/>
    <property type="evidence" value="ECO:0007669"/>
    <property type="project" value="TreeGrafter"/>
</dbReference>
<name>A0A4R2GHY6_9BACT</name>
<feature type="domain" description="Glycosyl transferase family 1" evidence="2">
    <location>
        <begin position="190"/>
        <end position="343"/>
    </location>
</feature>
<dbReference type="EMBL" id="SLWK01000006">
    <property type="protein sequence ID" value="TCO07883.1"/>
    <property type="molecule type" value="Genomic_DNA"/>
</dbReference>
<sequence length="370" mass="42116">MVIGFDARFLTKIEQGTASYTSQLLEAMKPFIENDKIVLLNKNQLPGLFKQGDVFDHGRLVSNFTPINVLWGYHQAAKKYELDVIHTNYLSSVYKSRAKKVITIHDILFKTHKKYFPCRLRAGINALSRFSLPKADHIITVSHYTRSELEKYYPFLKGRIKVIYEAAAGNYSFLNNRQELQSNLLEKFSLKRDYLLYVGRFAPVKNLEVLLEWYLDREINQKGLDLVLVGKIDPAFPNARLSGMINNNPGVRVFQGLSNDELNLFYNGARLFYFASHGEGFGLPILEAMAAGCPVITSNTTSCDEIGGDAAFKVNPGDKEEIFAALDQLIDDEEKLSSMQQKGLERVKAFSWEQCAYETYKLYKQVLDEG</sequence>
<dbReference type="Gene3D" id="3.40.50.2000">
    <property type="entry name" value="Glycogen Phosphorylase B"/>
    <property type="match status" value="2"/>
</dbReference>
<evidence type="ECO:0000259" key="2">
    <source>
        <dbReference type="Pfam" id="PF00534"/>
    </source>
</evidence>
<dbReference type="RefSeq" id="WP_132433788.1">
    <property type="nucleotide sequence ID" value="NZ_SLWK01000006.1"/>
</dbReference>
<keyword evidence="5" id="KW-1185">Reference proteome</keyword>